<dbReference type="PATRIC" id="fig|1230338.3.peg.1872"/>
<dbReference type="PANTHER" id="PTHR30024:SF47">
    <property type="entry name" value="TAURINE-BINDING PERIPLASMIC PROTEIN"/>
    <property type="match status" value="1"/>
</dbReference>
<reference evidence="9 10" key="1">
    <citation type="journal article" date="2013" name="Genome Announc.">
        <title>Genome Sequence of Moraxella macacae 0408225, a Novel Bacterial Species Isolated from a Cynomolgus Macaque with Epistaxis.</title>
        <authorList>
            <person name="Ladner J.T."/>
            <person name="Whitehouse C.A."/>
            <person name="Koroleva G.I."/>
            <person name="Palacios G.F."/>
        </authorList>
    </citation>
    <scope>NUCLEOTIDE SEQUENCE [LARGE SCALE GENOMIC DNA]</scope>
    <source>
        <strain evidence="9 10">0408225</strain>
    </source>
</reference>
<evidence type="ECO:0000256" key="1">
    <source>
        <dbReference type="ARBA" id="ARBA00004308"/>
    </source>
</evidence>
<dbReference type="STRING" id="1230338.MOMA_08721"/>
<keyword evidence="4" id="KW-0813">Transport</keyword>
<keyword evidence="7" id="KW-0732">Signal</keyword>
<dbReference type="CDD" id="cd13553">
    <property type="entry name" value="PBP2_NrtA_CpmA_like"/>
    <property type="match status" value="1"/>
</dbReference>
<keyword evidence="8" id="KW-0472">Membrane</keyword>
<protein>
    <submittedName>
        <fullName evidence="9">Nitrate ABC transporter substrate-binding protein</fullName>
    </submittedName>
</protein>
<evidence type="ECO:0000256" key="5">
    <source>
        <dbReference type="ARBA" id="ARBA00022475"/>
    </source>
</evidence>
<dbReference type="Proteomes" id="UP000023795">
    <property type="component" value="Unassembled WGS sequence"/>
</dbReference>
<evidence type="ECO:0000256" key="7">
    <source>
        <dbReference type="ARBA" id="ARBA00022729"/>
    </source>
</evidence>
<dbReference type="GO" id="GO:0012505">
    <property type="term" value="C:endomembrane system"/>
    <property type="evidence" value="ECO:0007669"/>
    <property type="project" value="UniProtKB-SubCell"/>
</dbReference>
<accession>L2F6W5</accession>
<dbReference type="EMBL" id="ANIN01000002">
    <property type="protein sequence ID" value="ELA08630.1"/>
    <property type="molecule type" value="Genomic_DNA"/>
</dbReference>
<keyword evidence="6" id="KW-0997">Cell inner membrane</keyword>
<dbReference type="eggNOG" id="COG0715">
    <property type="taxonomic scope" value="Bacteria"/>
</dbReference>
<evidence type="ECO:0000256" key="2">
    <source>
        <dbReference type="ARBA" id="ARBA00004418"/>
    </source>
</evidence>
<comment type="caution">
    <text evidence="9">The sequence shown here is derived from an EMBL/GenBank/DDBJ whole genome shotgun (WGS) entry which is preliminary data.</text>
</comment>
<gene>
    <name evidence="9" type="ORF">MOMA_08721</name>
</gene>
<organism evidence="9 10">
    <name type="scientific">Moraxella macacae 0408225</name>
    <dbReference type="NCBI Taxonomy" id="1230338"/>
    <lineage>
        <taxon>Bacteria</taxon>
        <taxon>Pseudomonadati</taxon>
        <taxon>Pseudomonadota</taxon>
        <taxon>Gammaproteobacteria</taxon>
        <taxon>Moraxellales</taxon>
        <taxon>Moraxellaceae</taxon>
        <taxon>Moraxella</taxon>
    </lineage>
</organism>
<dbReference type="OrthoDB" id="9815454at2"/>
<evidence type="ECO:0000256" key="8">
    <source>
        <dbReference type="ARBA" id="ARBA00023136"/>
    </source>
</evidence>
<keyword evidence="5" id="KW-1003">Cell membrane</keyword>
<evidence type="ECO:0000313" key="10">
    <source>
        <dbReference type="Proteomes" id="UP000023795"/>
    </source>
</evidence>
<evidence type="ECO:0000256" key="3">
    <source>
        <dbReference type="ARBA" id="ARBA00010742"/>
    </source>
</evidence>
<evidence type="ECO:0000256" key="4">
    <source>
        <dbReference type="ARBA" id="ARBA00022448"/>
    </source>
</evidence>
<sequence>MSNIFRPFDKDSSLNFTCQCGKHTNQAECDRPATTETTDRLLNLTDASKIQQVGCDFIEAVAVKALFPHEPTRRAFLQSVGKATALSAIGSILPLANLQEAFALDKLTPEKKSVDIGFLPILCATPLIMADPLGYYQEQGIKANLVKRAGWALVRDQMMNRELDAAHFLAPMPLAIHLGLGSAKQDMKVACIQNINGQALVMSLKHKNNTDPKNWKGFTFAIPFEHSIHNYLLRYFLAEHGIDPDKDVKLRLTTPPDMIANLKAGNIDGFFGPEPFNQRAVWDKAGYIHTLSRDIWNGHPCCSFGTSQGFINDNPQTFLAMLRAIIKANVMAGDRKIRADLSKLLATANYLNQPELVLRQSLLGRYADGVGHIKDTPDRMNFDVMPYHSAAVWMLTQMKRWGYLKQDINYKDIAKRVFLLTDAKKQMAAMNYATPEFDKYGAYPPINIMGKNFDPNHADDYVQAFDIGKKDKL</sequence>
<keyword evidence="10" id="KW-1185">Reference proteome</keyword>
<dbReference type="SUPFAM" id="SSF53850">
    <property type="entry name" value="Periplasmic binding protein-like II"/>
    <property type="match status" value="1"/>
</dbReference>
<proteinExistence type="inferred from homology"/>
<comment type="similarity">
    <text evidence="3">Belongs to the bacterial solute-binding protein SsuA/TauA family.</text>
</comment>
<dbReference type="PANTHER" id="PTHR30024">
    <property type="entry name" value="ALIPHATIC SULFONATES-BINDING PROTEIN-RELATED"/>
    <property type="match status" value="1"/>
</dbReference>
<dbReference type="AlphaFoldDB" id="L2F6W5"/>
<evidence type="ECO:0000256" key="6">
    <source>
        <dbReference type="ARBA" id="ARBA00022519"/>
    </source>
</evidence>
<name>L2F6W5_9GAMM</name>
<dbReference type="InterPro" id="IPR044527">
    <property type="entry name" value="NrtA/CpmA_ABC-bd_dom"/>
</dbReference>
<dbReference type="RefSeq" id="WP_009502188.1">
    <property type="nucleotide sequence ID" value="NZ_ANIN01000002.1"/>
</dbReference>
<comment type="subcellular location">
    <subcellularLocation>
        <location evidence="1">Endomembrane system</location>
    </subcellularLocation>
    <subcellularLocation>
        <location evidence="2">Periplasm</location>
    </subcellularLocation>
</comment>
<dbReference type="GO" id="GO:0042597">
    <property type="term" value="C:periplasmic space"/>
    <property type="evidence" value="ECO:0007669"/>
    <property type="project" value="UniProtKB-SubCell"/>
</dbReference>
<evidence type="ECO:0000313" key="9">
    <source>
        <dbReference type="EMBL" id="ELA08630.1"/>
    </source>
</evidence>
<dbReference type="Gene3D" id="3.40.190.10">
    <property type="entry name" value="Periplasmic binding protein-like II"/>
    <property type="match status" value="2"/>
</dbReference>
<dbReference type="Pfam" id="PF13379">
    <property type="entry name" value="NMT1_2"/>
    <property type="match status" value="1"/>
</dbReference>